<dbReference type="InterPro" id="IPR002376">
    <property type="entry name" value="Formyl_transf_N"/>
</dbReference>
<dbReference type="Gene3D" id="3.40.50.12230">
    <property type="match status" value="1"/>
</dbReference>
<dbReference type="PANTHER" id="PTHR11138:SF5">
    <property type="entry name" value="METHIONYL-TRNA FORMYLTRANSFERASE, MITOCHONDRIAL"/>
    <property type="match status" value="1"/>
</dbReference>
<comment type="caution">
    <text evidence="13">The sequence shown here is derived from an EMBL/GenBank/DDBJ whole genome shotgun (WGS) entry which is preliminary data.</text>
</comment>
<evidence type="ECO:0000256" key="6">
    <source>
        <dbReference type="ARBA" id="ARBA00022917"/>
    </source>
</evidence>
<dbReference type="PANTHER" id="PTHR11138">
    <property type="entry name" value="METHIONYL-TRNA FORMYLTRANSFERASE"/>
    <property type="match status" value="1"/>
</dbReference>
<comment type="subcellular location">
    <subcellularLocation>
        <location evidence="1">Mitochondrion</location>
    </subcellularLocation>
</comment>
<gene>
    <name evidence="13" type="ORF">AALO_G00269180</name>
</gene>
<dbReference type="Proteomes" id="UP000823561">
    <property type="component" value="Chromosome 21"/>
</dbReference>
<keyword evidence="6" id="KW-0648">Protein biosynthesis</keyword>
<keyword evidence="8" id="KW-0496">Mitochondrion</keyword>
<reference evidence="13" key="1">
    <citation type="submission" date="2020-10" db="EMBL/GenBank/DDBJ databases">
        <title>Chromosome-scale genome assembly of the Allis shad, Alosa alosa.</title>
        <authorList>
            <person name="Margot Z."/>
            <person name="Christophe K."/>
            <person name="Cabau C."/>
            <person name="Louis A."/>
            <person name="Berthelot C."/>
            <person name="Parey E."/>
            <person name="Roest Crollius H."/>
            <person name="Montfort J."/>
            <person name="Robinson-Rechavi M."/>
            <person name="Bucao C."/>
            <person name="Bouchez O."/>
            <person name="Gislard M."/>
            <person name="Lluch J."/>
            <person name="Milhes M."/>
            <person name="Lampietro C."/>
            <person name="Lopez Roques C."/>
            <person name="Donnadieu C."/>
            <person name="Braasch I."/>
            <person name="Desvignes T."/>
            <person name="Postlethwait J."/>
            <person name="Bobe J."/>
            <person name="Guiguen Y."/>
        </authorList>
    </citation>
    <scope>NUCLEOTIDE SEQUENCE</scope>
    <source>
        <strain evidence="13">M-15738</strain>
        <tissue evidence="13">Blood</tissue>
    </source>
</reference>
<dbReference type="InterPro" id="IPR036477">
    <property type="entry name" value="Formyl_transf_N_sf"/>
</dbReference>
<evidence type="ECO:0000256" key="5">
    <source>
        <dbReference type="ARBA" id="ARBA00022679"/>
    </source>
</evidence>
<dbReference type="EMBL" id="JADWDJ010000021">
    <property type="protein sequence ID" value="KAG5263839.1"/>
    <property type="molecule type" value="Genomic_DNA"/>
</dbReference>
<dbReference type="InterPro" id="IPR005793">
    <property type="entry name" value="Formyl_trans_C"/>
</dbReference>
<dbReference type="NCBIfam" id="TIGR00460">
    <property type="entry name" value="fmt"/>
    <property type="match status" value="1"/>
</dbReference>
<organism evidence="13 14">
    <name type="scientific">Alosa alosa</name>
    <name type="common">allis shad</name>
    <dbReference type="NCBI Taxonomy" id="278164"/>
    <lineage>
        <taxon>Eukaryota</taxon>
        <taxon>Metazoa</taxon>
        <taxon>Chordata</taxon>
        <taxon>Craniata</taxon>
        <taxon>Vertebrata</taxon>
        <taxon>Euteleostomi</taxon>
        <taxon>Actinopterygii</taxon>
        <taxon>Neopterygii</taxon>
        <taxon>Teleostei</taxon>
        <taxon>Clupei</taxon>
        <taxon>Clupeiformes</taxon>
        <taxon>Clupeoidei</taxon>
        <taxon>Clupeidae</taxon>
        <taxon>Alosa</taxon>
    </lineage>
</organism>
<dbReference type="EC" id="2.1.2.9" evidence="3"/>
<comment type="function">
    <text evidence="10">Methionyl-tRNA formyltransferase that formylates methionyl-tRNA in mitochondria and is crucial for translation initiation.</text>
</comment>
<feature type="domain" description="Formyl transferase N-terminal" evidence="11">
    <location>
        <begin position="109"/>
        <end position="209"/>
    </location>
</feature>
<evidence type="ECO:0000313" key="14">
    <source>
        <dbReference type="Proteomes" id="UP000823561"/>
    </source>
</evidence>
<dbReference type="Pfam" id="PF02911">
    <property type="entry name" value="Formyl_trans_C"/>
    <property type="match status" value="1"/>
</dbReference>
<dbReference type="GO" id="GO:0004479">
    <property type="term" value="F:methionyl-tRNA formyltransferase activity"/>
    <property type="evidence" value="ECO:0007669"/>
    <property type="project" value="UniProtKB-EC"/>
</dbReference>
<evidence type="ECO:0000313" key="13">
    <source>
        <dbReference type="EMBL" id="KAG5263839.1"/>
    </source>
</evidence>
<dbReference type="Pfam" id="PF00551">
    <property type="entry name" value="Formyl_trans_N"/>
    <property type="match status" value="1"/>
</dbReference>
<comment type="similarity">
    <text evidence="2">Belongs to the Fmt family.</text>
</comment>
<evidence type="ECO:0000256" key="3">
    <source>
        <dbReference type="ARBA" id="ARBA00012261"/>
    </source>
</evidence>
<accession>A0AAV6FLV7</accession>
<feature type="domain" description="Formyl transferase C-terminal" evidence="12">
    <location>
        <begin position="233"/>
        <end position="335"/>
    </location>
</feature>
<dbReference type="InterPro" id="IPR041711">
    <property type="entry name" value="Met-tRNA-FMT_N"/>
</dbReference>
<protein>
    <recommendedName>
        <fullName evidence="4">Methionyl-tRNA formyltransferase, mitochondrial</fullName>
        <ecNumber evidence="3">2.1.2.9</ecNumber>
    </recommendedName>
</protein>
<evidence type="ECO:0000256" key="4">
    <source>
        <dbReference type="ARBA" id="ARBA00014185"/>
    </source>
</evidence>
<name>A0AAV6FLV7_9TELE</name>
<proteinExistence type="inferred from homology"/>
<sequence>MAASFESHSYKRDFKPCARRLRDSSHPLQCNYTHTTSKPPWRVLFFGSDDFAVESLKLLHASSLESKERVVDTLEVVTLSDSVPVWRYAHKHQLKVHDWPNVDVHGRFDVGVVVSFGCLLKEKLIKQLPHGILNVHPSLLPRWRGPAPVFHTVLQGDTLTGVSIMQIRPLRFDVGPILQQEVCEVPPRCTADELGQTLAAMGARMLMDTLKNLPERISNRKEQAKEGATFAPKISVSMSWLVWEDQTCVQIDRLYRAIGSRIPLRTLWMGKTVKLLDFVGQCNISLTGFQCSVPGSICFQKETNTLAVRCKDGWVGFQTVKLKKCLSAADFYNGYLHQSFLRRSLDATDCVFQSVRDRDTGAFNSHHKDSFLLGKTSAH</sequence>
<keyword evidence="5" id="KW-0808">Transferase</keyword>
<dbReference type="FunFam" id="3.40.50.12230:FF:000003">
    <property type="entry name" value="methionyl-tRNA formyltransferase, mitochondrial"/>
    <property type="match status" value="1"/>
</dbReference>
<evidence type="ECO:0000256" key="1">
    <source>
        <dbReference type="ARBA" id="ARBA00004173"/>
    </source>
</evidence>
<evidence type="ECO:0000256" key="8">
    <source>
        <dbReference type="ARBA" id="ARBA00023128"/>
    </source>
</evidence>
<dbReference type="GO" id="GO:0005739">
    <property type="term" value="C:mitochondrion"/>
    <property type="evidence" value="ECO:0007669"/>
    <property type="project" value="UniProtKB-SubCell"/>
</dbReference>
<evidence type="ECO:0000259" key="11">
    <source>
        <dbReference type="Pfam" id="PF00551"/>
    </source>
</evidence>
<comment type="catalytic activity">
    <reaction evidence="9">
        <text>L-methionyl-tRNA(fMet) + (6R)-10-formyltetrahydrofolate = N-formyl-L-methionyl-tRNA(fMet) + (6S)-5,6,7,8-tetrahydrofolate + H(+)</text>
        <dbReference type="Rhea" id="RHEA:24380"/>
        <dbReference type="Rhea" id="RHEA-COMP:9952"/>
        <dbReference type="Rhea" id="RHEA-COMP:9953"/>
        <dbReference type="ChEBI" id="CHEBI:15378"/>
        <dbReference type="ChEBI" id="CHEBI:57453"/>
        <dbReference type="ChEBI" id="CHEBI:78530"/>
        <dbReference type="ChEBI" id="CHEBI:78844"/>
        <dbReference type="ChEBI" id="CHEBI:195366"/>
        <dbReference type="EC" id="2.1.2.9"/>
    </reaction>
    <physiologicalReaction direction="left-to-right" evidence="9">
        <dbReference type="Rhea" id="RHEA:24381"/>
    </physiologicalReaction>
</comment>
<evidence type="ECO:0000259" key="12">
    <source>
        <dbReference type="Pfam" id="PF02911"/>
    </source>
</evidence>
<evidence type="ECO:0000256" key="2">
    <source>
        <dbReference type="ARBA" id="ARBA00010699"/>
    </source>
</evidence>
<evidence type="ECO:0000256" key="9">
    <source>
        <dbReference type="ARBA" id="ARBA00052555"/>
    </source>
</evidence>
<dbReference type="SUPFAM" id="SSF50486">
    <property type="entry name" value="FMT C-terminal domain-like"/>
    <property type="match status" value="1"/>
</dbReference>
<dbReference type="InterPro" id="IPR005794">
    <property type="entry name" value="Fmt"/>
</dbReference>
<dbReference type="SUPFAM" id="SSF53328">
    <property type="entry name" value="Formyltransferase"/>
    <property type="match status" value="1"/>
</dbReference>
<evidence type="ECO:0000256" key="10">
    <source>
        <dbReference type="ARBA" id="ARBA00057846"/>
    </source>
</evidence>
<keyword evidence="7" id="KW-0809">Transit peptide</keyword>
<keyword evidence="14" id="KW-1185">Reference proteome</keyword>
<dbReference type="CDD" id="cd08646">
    <property type="entry name" value="FMT_core_Met-tRNA-FMT_N"/>
    <property type="match status" value="1"/>
</dbReference>
<dbReference type="AlphaFoldDB" id="A0AAV6FLV7"/>
<evidence type="ECO:0000256" key="7">
    <source>
        <dbReference type="ARBA" id="ARBA00022946"/>
    </source>
</evidence>
<dbReference type="InterPro" id="IPR011034">
    <property type="entry name" value="Formyl_transferase-like_C_sf"/>
</dbReference>